<dbReference type="InterPro" id="IPR020103">
    <property type="entry name" value="PsdUridine_synth_cat_dom_sf"/>
</dbReference>
<keyword evidence="9" id="KW-1185">Reference proteome</keyword>
<dbReference type="SUPFAM" id="SSF55120">
    <property type="entry name" value="Pseudouridine synthase"/>
    <property type="match status" value="1"/>
</dbReference>
<dbReference type="PANTHER" id="PTHR13767:SF2">
    <property type="entry name" value="PSEUDOURIDYLATE SYNTHASE TRUB1"/>
    <property type="match status" value="1"/>
</dbReference>
<dbReference type="RefSeq" id="WP_066771359.1">
    <property type="nucleotide sequence ID" value="NZ_CP013244.1"/>
</dbReference>
<dbReference type="OrthoDB" id="9802309at2"/>
<comment type="similarity">
    <text evidence="2 5">Belongs to the pseudouridine synthase TruB family. Type 1 subfamily.</text>
</comment>
<keyword evidence="4 5" id="KW-0413">Isomerase</keyword>
<dbReference type="KEGG" id="cbot:ATE48_10855"/>
<dbReference type="GO" id="GO:0031119">
    <property type="term" value="P:tRNA pseudouridine synthesis"/>
    <property type="evidence" value="ECO:0007669"/>
    <property type="project" value="UniProtKB-UniRule"/>
</dbReference>
<dbReference type="Pfam" id="PF01509">
    <property type="entry name" value="TruB_N"/>
    <property type="match status" value="1"/>
</dbReference>
<dbReference type="FunCoup" id="A0A1B1AIJ4">
    <property type="interactions" value="513"/>
</dbReference>
<dbReference type="InParanoid" id="A0A1B1AIJ4"/>
<accession>A0A1B1AIJ4</accession>
<dbReference type="GO" id="GO:0003723">
    <property type="term" value="F:RNA binding"/>
    <property type="evidence" value="ECO:0007669"/>
    <property type="project" value="InterPro"/>
</dbReference>
<organism evidence="8 9">
    <name type="scientific">Candidatus Viadribacter manganicus</name>
    <dbReference type="NCBI Taxonomy" id="1759059"/>
    <lineage>
        <taxon>Bacteria</taxon>
        <taxon>Pseudomonadati</taxon>
        <taxon>Pseudomonadota</taxon>
        <taxon>Alphaproteobacteria</taxon>
        <taxon>Hyphomonadales</taxon>
        <taxon>Hyphomonadaceae</taxon>
        <taxon>Candidatus Viadribacter</taxon>
    </lineage>
</organism>
<dbReference type="InterPro" id="IPR002501">
    <property type="entry name" value="PsdUridine_synth_N"/>
</dbReference>
<dbReference type="HAMAP" id="MF_01080">
    <property type="entry name" value="TruB_bact"/>
    <property type="match status" value="1"/>
</dbReference>
<dbReference type="CDD" id="cd02573">
    <property type="entry name" value="PseudoU_synth_EcTruB"/>
    <property type="match status" value="1"/>
</dbReference>
<dbReference type="PANTHER" id="PTHR13767">
    <property type="entry name" value="TRNA-PSEUDOURIDINE SYNTHASE"/>
    <property type="match status" value="1"/>
</dbReference>
<protein>
    <recommendedName>
        <fullName evidence="5">tRNA pseudouridine synthase B</fullName>
        <ecNumber evidence="5">5.4.99.25</ecNumber>
    </recommendedName>
    <alternativeName>
        <fullName evidence="5">tRNA pseudouridine(55) synthase</fullName>
        <shortName evidence="5">Psi55 synthase</shortName>
    </alternativeName>
    <alternativeName>
        <fullName evidence="5">tRNA pseudouridylate synthase</fullName>
    </alternativeName>
    <alternativeName>
        <fullName evidence="5">tRNA-uridine isomerase</fullName>
    </alternativeName>
</protein>
<feature type="domain" description="Pseudouridine synthase II N-terminal" evidence="6">
    <location>
        <begin position="32"/>
        <end position="179"/>
    </location>
</feature>
<proteinExistence type="inferred from homology"/>
<evidence type="ECO:0000259" key="7">
    <source>
        <dbReference type="Pfam" id="PF16198"/>
    </source>
</evidence>
<evidence type="ECO:0000313" key="8">
    <source>
        <dbReference type="EMBL" id="ANP46378.1"/>
    </source>
</evidence>
<feature type="domain" description="tRNA pseudouridylate synthase B C-terminal" evidence="7">
    <location>
        <begin position="180"/>
        <end position="238"/>
    </location>
</feature>
<dbReference type="Proteomes" id="UP000092498">
    <property type="component" value="Chromosome"/>
</dbReference>
<dbReference type="Pfam" id="PF16198">
    <property type="entry name" value="TruB_C_2"/>
    <property type="match status" value="1"/>
</dbReference>
<dbReference type="GO" id="GO:1990481">
    <property type="term" value="P:mRNA pseudouridine synthesis"/>
    <property type="evidence" value="ECO:0007669"/>
    <property type="project" value="TreeGrafter"/>
</dbReference>
<dbReference type="STRING" id="1759059.ATE48_10855"/>
<dbReference type="Gene3D" id="3.30.2350.10">
    <property type="entry name" value="Pseudouridine synthase"/>
    <property type="match status" value="1"/>
</dbReference>
<comment type="catalytic activity">
    <reaction evidence="1 5">
        <text>uridine(55) in tRNA = pseudouridine(55) in tRNA</text>
        <dbReference type="Rhea" id="RHEA:42532"/>
        <dbReference type="Rhea" id="RHEA-COMP:10101"/>
        <dbReference type="Rhea" id="RHEA-COMP:10102"/>
        <dbReference type="ChEBI" id="CHEBI:65314"/>
        <dbReference type="ChEBI" id="CHEBI:65315"/>
        <dbReference type="EC" id="5.4.99.25"/>
    </reaction>
</comment>
<feature type="active site" description="Nucleophile" evidence="5">
    <location>
        <position position="47"/>
    </location>
</feature>
<dbReference type="InterPro" id="IPR032819">
    <property type="entry name" value="TruB_C"/>
</dbReference>
<dbReference type="AlphaFoldDB" id="A0A1B1AIJ4"/>
<dbReference type="EC" id="5.4.99.25" evidence="5"/>
<dbReference type="InterPro" id="IPR014780">
    <property type="entry name" value="tRNA_psdUridine_synth_TruB"/>
</dbReference>
<evidence type="ECO:0000256" key="2">
    <source>
        <dbReference type="ARBA" id="ARBA00005642"/>
    </source>
</evidence>
<evidence type="ECO:0000259" key="6">
    <source>
        <dbReference type="Pfam" id="PF01509"/>
    </source>
</evidence>
<reference evidence="8 9" key="1">
    <citation type="submission" date="2015-11" db="EMBL/GenBank/DDBJ databases">
        <title>Whole-Genome Sequence of Candidatus Oderbacter manganicum from the National Park Lower Oder Valley, Germany.</title>
        <authorList>
            <person name="Braun B."/>
            <person name="Liere K."/>
            <person name="Szewzyk U."/>
        </authorList>
    </citation>
    <scope>NUCLEOTIDE SEQUENCE [LARGE SCALE GENOMIC DNA]</scope>
    <source>
        <strain evidence="8 9">OTSz_A_272</strain>
    </source>
</reference>
<evidence type="ECO:0000313" key="9">
    <source>
        <dbReference type="Proteomes" id="UP000092498"/>
    </source>
</evidence>
<evidence type="ECO:0000256" key="3">
    <source>
        <dbReference type="ARBA" id="ARBA00022694"/>
    </source>
</evidence>
<dbReference type="GO" id="GO:0160148">
    <property type="term" value="F:tRNA pseudouridine(55) synthase activity"/>
    <property type="evidence" value="ECO:0007669"/>
    <property type="project" value="UniProtKB-EC"/>
</dbReference>
<keyword evidence="3 5" id="KW-0819">tRNA processing</keyword>
<comment type="function">
    <text evidence="5">Responsible for synthesis of pseudouridine from uracil-55 in the psi GC loop of transfer RNAs.</text>
</comment>
<sequence length="317" mass="34349">MGRRKKGDDVSGWVVLDKPDDMTSTHAVSAVRRIFNAQKAGHAGTLDPLASGILPIALGEATKTVPWLMEARKTYLFTIKWGVSTDTQDREGKEVASSPVRPTPEAIGAALLAFIGDIQQVPPQFSAVKVDGERAYDLARSGETVELEPRQVTVYEAELVETDGDLATFRFRSGKGFYIRALVRDLAAKLGAEGHVWRLRRTAVGPFTEADSVTLDALVDLGHKGAASERLKPVETALDDIPALAINGEDAFKLRQGRPIVLLPHVVETLKPQFRDRLIGGVDASRAALALYEGKAVALGDVRAGRFEPSRVFNISD</sequence>
<evidence type="ECO:0000256" key="1">
    <source>
        <dbReference type="ARBA" id="ARBA00000385"/>
    </source>
</evidence>
<evidence type="ECO:0000256" key="5">
    <source>
        <dbReference type="HAMAP-Rule" id="MF_01080"/>
    </source>
</evidence>
<dbReference type="NCBIfam" id="TIGR00431">
    <property type="entry name" value="TruB"/>
    <property type="match status" value="1"/>
</dbReference>
<gene>
    <name evidence="5" type="primary">truB</name>
    <name evidence="8" type="ORF">ATE48_10855</name>
</gene>
<dbReference type="EMBL" id="CP013244">
    <property type="protein sequence ID" value="ANP46378.1"/>
    <property type="molecule type" value="Genomic_DNA"/>
</dbReference>
<name>A0A1B1AIJ4_9PROT</name>
<evidence type="ECO:0000256" key="4">
    <source>
        <dbReference type="ARBA" id="ARBA00023235"/>
    </source>
</evidence>